<dbReference type="PROSITE" id="PS51257">
    <property type="entry name" value="PROKAR_LIPOPROTEIN"/>
    <property type="match status" value="1"/>
</dbReference>
<feature type="compositionally biased region" description="Acidic residues" evidence="1">
    <location>
        <begin position="264"/>
        <end position="273"/>
    </location>
</feature>
<feature type="compositionally biased region" description="Low complexity" evidence="1">
    <location>
        <begin position="206"/>
        <end position="218"/>
    </location>
</feature>
<comment type="caution">
    <text evidence="3">The sequence shown here is derived from an EMBL/GenBank/DDBJ whole genome shotgun (WGS) entry which is preliminary data.</text>
</comment>
<keyword evidence="2" id="KW-0732">Signal</keyword>
<dbReference type="AlphaFoldDB" id="A0A6N9I4W8"/>
<protein>
    <recommendedName>
        <fullName evidence="5">Lipoprotein</fullName>
    </recommendedName>
</protein>
<evidence type="ECO:0000313" key="4">
    <source>
        <dbReference type="Proteomes" id="UP000449209"/>
    </source>
</evidence>
<sequence>MKKTLTFSIAVLSTLILASCSNNTTNHHTNSVRTNSSAKQSDKAGSEKASNSNSSSAAISATSNSSSSNQNTNMDSSMELAAKLSDDEWYVLAYIKDWNYSSNDSISAANLTSFSLDTDTENHQQMLSQGTVDSSCKLISVDANSVTIAPSSGEGASSTFTNETHSKKALADEWIHSQSDIDALANLTAGAESLGAQDAKEESEQESNSSSEDSNSQDSDSDNQQDTDTDSNDDDSQSNDNDTNNDQNDTDSSNQSDDNNSVDTNDDANQDDD</sequence>
<organism evidence="3 4">
    <name type="scientific">Furfurilactobacillus milii</name>
    <dbReference type="NCBI Taxonomy" id="2888272"/>
    <lineage>
        <taxon>Bacteria</taxon>
        <taxon>Bacillati</taxon>
        <taxon>Bacillota</taxon>
        <taxon>Bacilli</taxon>
        <taxon>Lactobacillales</taxon>
        <taxon>Lactobacillaceae</taxon>
        <taxon>Furfurilactobacillus</taxon>
    </lineage>
</organism>
<dbReference type="EMBL" id="WEZQ01000019">
    <property type="protein sequence ID" value="MYV17847.1"/>
    <property type="molecule type" value="Genomic_DNA"/>
</dbReference>
<gene>
    <name evidence="3" type="ORF">GB993_10070</name>
</gene>
<feature type="chain" id="PRO_5039715781" description="Lipoprotein" evidence="2">
    <location>
        <begin position="19"/>
        <end position="273"/>
    </location>
</feature>
<proteinExistence type="predicted"/>
<feature type="region of interest" description="Disordered" evidence="1">
    <location>
        <begin position="26"/>
        <end position="74"/>
    </location>
</feature>
<evidence type="ECO:0000256" key="1">
    <source>
        <dbReference type="SAM" id="MobiDB-lite"/>
    </source>
</evidence>
<dbReference type="Proteomes" id="UP000449209">
    <property type="component" value="Unassembled WGS sequence"/>
</dbReference>
<evidence type="ECO:0000256" key="2">
    <source>
        <dbReference type="SAM" id="SignalP"/>
    </source>
</evidence>
<feature type="signal peptide" evidence="2">
    <location>
        <begin position="1"/>
        <end position="18"/>
    </location>
</feature>
<feature type="compositionally biased region" description="Low complexity" evidence="1">
    <location>
        <begin position="238"/>
        <end position="263"/>
    </location>
</feature>
<name>A0A6N9I4W8_9LACO</name>
<feature type="compositionally biased region" description="Low complexity" evidence="1">
    <location>
        <begin position="47"/>
        <end position="74"/>
    </location>
</feature>
<evidence type="ECO:0000313" key="3">
    <source>
        <dbReference type="EMBL" id="MYV17847.1"/>
    </source>
</evidence>
<feature type="compositionally biased region" description="Acidic residues" evidence="1">
    <location>
        <begin position="219"/>
        <end position="237"/>
    </location>
</feature>
<dbReference type="RefSeq" id="WP_161004190.1">
    <property type="nucleotide sequence ID" value="NZ_WEZQ01000019.1"/>
</dbReference>
<accession>A0A6N9I4W8</accession>
<reference evidence="3 4" key="1">
    <citation type="journal article" date="2019" name="Appl. Environ. Microbiol.">
        <title>Genetic determinants of hydroxycinnamic acid metabolism in heterofermentative lactobacilli.</title>
        <authorList>
            <person name="Gaur G."/>
            <person name="Oh J.H."/>
            <person name="Filannino P."/>
            <person name="Gobbetti M."/>
            <person name="van Pijkeren J.P."/>
            <person name="Ganzle M.G."/>
        </authorList>
    </citation>
    <scope>NUCLEOTIDE SEQUENCE [LARGE SCALE GENOMIC DNA]</scope>
    <source>
        <strain evidence="3 4">C5</strain>
    </source>
</reference>
<feature type="region of interest" description="Disordered" evidence="1">
    <location>
        <begin position="193"/>
        <end position="273"/>
    </location>
</feature>
<feature type="compositionally biased region" description="Low complexity" evidence="1">
    <location>
        <begin position="26"/>
        <end position="37"/>
    </location>
</feature>
<evidence type="ECO:0008006" key="5">
    <source>
        <dbReference type="Google" id="ProtNLM"/>
    </source>
</evidence>